<accession>A0A934MR85</accession>
<protein>
    <submittedName>
        <fullName evidence="2">Diguanylate cyclase</fullName>
    </submittedName>
</protein>
<gene>
    <name evidence="2" type="ORF">JEQ47_10565</name>
</gene>
<dbReference type="Proteomes" id="UP000602124">
    <property type="component" value="Unassembled WGS sequence"/>
</dbReference>
<dbReference type="InterPro" id="IPR000160">
    <property type="entry name" value="GGDEF_dom"/>
</dbReference>
<evidence type="ECO:0000259" key="1">
    <source>
        <dbReference type="PROSITE" id="PS50887"/>
    </source>
</evidence>
<dbReference type="SMART" id="SM00267">
    <property type="entry name" value="GGDEF"/>
    <property type="match status" value="1"/>
</dbReference>
<reference evidence="2" key="1">
    <citation type="submission" date="2020-12" db="EMBL/GenBank/DDBJ databases">
        <title>Devosia sp. MSA67 isolated from Mo River.</title>
        <authorList>
            <person name="Ma F."/>
            <person name="Zi Z."/>
        </authorList>
    </citation>
    <scope>NUCLEOTIDE SEQUENCE</scope>
    <source>
        <strain evidence="2">MSA67</strain>
    </source>
</reference>
<organism evidence="2 3">
    <name type="scientific">Devosia sediminis</name>
    <dbReference type="NCBI Taxonomy" id="2798801"/>
    <lineage>
        <taxon>Bacteria</taxon>
        <taxon>Pseudomonadati</taxon>
        <taxon>Pseudomonadota</taxon>
        <taxon>Alphaproteobacteria</taxon>
        <taxon>Hyphomicrobiales</taxon>
        <taxon>Devosiaceae</taxon>
        <taxon>Devosia</taxon>
    </lineage>
</organism>
<dbReference type="RefSeq" id="WP_198876362.1">
    <property type="nucleotide sequence ID" value="NZ_JAEKMH010000002.1"/>
</dbReference>
<comment type="caution">
    <text evidence="2">The sequence shown here is derived from an EMBL/GenBank/DDBJ whole genome shotgun (WGS) entry which is preliminary data.</text>
</comment>
<dbReference type="Gene3D" id="3.30.70.270">
    <property type="match status" value="1"/>
</dbReference>
<dbReference type="SUPFAM" id="SSF55073">
    <property type="entry name" value="Nucleotide cyclase"/>
    <property type="match status" value="1"/>
</dbReference>
<dbReference type="Pfam" id="PF00990">
    <property type="entry name" value="GGDEF"/>
    <property type="match status" value="1"/>
</dbReference>
<evidence type="ECO:0000313" key="2">
    <source>
        <dbReference type="EMBL" id="MBJ3785164.1"/>
    </source>
</evidence>
<keyword evidence="3" id="KW-1185">Reference proteome</keyword>
<dbReference type="NCBIfam" id="TIGR00254">
    <property type="entry name" value="GGDEF"/>
    <property type="match status" value="1"/>
</dbReference>
<sequence>MNKVTTSGNDGLWARIRAALGRTDAAVPAYGQAAIAKNPHKKSRPAQRIDEELRRSWAHAAERNVSLCVLALEMDNYAEYFAAYGREAVDESIEALDSAISALLPRETDRCLRHGRAGFVLVLPDMPALMARDLASRIAVAIRHAGLANRASHAGQVTMSMGLAVANPQGGLDRAVLEAAHQAVKKAQRRGLARLEVVDLRGREERQRRAA</sequence>
<name>A0A934MR85_9HYPH</name>
<dbReference type="PROSITE" id="PS50887">
    <property type="entry name" value="GGDEF"/>
    <property type="match status" value="1"/>
</dbReference>
<dbReference type="InterPro" id="IPR043128">
    <property type="entry name" value="Rev_trsase/Diguanyl_cyclase"/>
</dbReference>
<dbReference type="InterPro" id="IPR029787">
    <property type="entry name" value="Nucleotide_cyclase"/>
</dbReference>
<dbReference type="EMBL" id="JAEKMH010000002">
    <property type="protein sequence ID" value="MBJ3785164.1"/>
    <property type="molecule type" value="Genomic_DNA"/>
</dbReference>
<dbReference type="AlphaFoldDB" id="A0A934MR85"/>
<evidence type="ECO:0000313" key="3">
    <source>
        <dbReference type="Proteomes" id="UP000602124"/>
    </source>
</evidence>
<feature type="domain" description="GGDEF" evidence="1">
    <location>
        <begin position="65"/>
        <end position="200"/>
    </location>
</feature>
<proteinExistence type="predicted"/>